<dbReference type="SUPFAM" id="SSF53448">
    <property type="entry name" value="Nucleotide-diphospho-sugar transferases"/>
    <property type="match status" value="1"/>
</dbReference>
<keyword evidence="12 13" id="KW-0464">Manganese</keyword>
<evidence type="ECO:0000256" key="9">
    <source>
        <dbReference type="ARBA" id="ARBA00023136"/>
    </source>
</evidence>
<evidence type="ECO:0000256" key="10">
    <source>
        <dbReference type="ARBA" id="ARBA00023157"/>
    </source>
</evidence>
<evidence type="ECO:0000256" key="8">
    <source>
        <dbReference type="ARBA" id="ARBA00023034"/>
    </source>
</evidence>
<dbReference type="Proteomes" id="UP001283361">
    <property type="component" value="Unassembled WGS sequence"/>
</dbReference>
<dbReference type="Gene3D" id="2.80.10.50">
    <property type="match status" value="1"/>
</dbReference>
<evidence type="ECO:0000313" key="15">
    <source>
        <dbReference type="EMBL" id="KAK3790546.1"/>
    </source>
</evidence>
<organism evidence="15 16">
    <name type="scientific">Elysia crispata</name>
    <name type="common">lettuce slug</name>
    <dbReference type="NCBI Taxonomy" id="231223"/>
    <lineage>
        <taxon>Eukaryota</taxon>
        <taxon>Metazoa</taxon>
        <taxon>Spiralia</taxon>
        <taxon>Lophotrochozoa</taxon>
        <taxon>Mollusca</taxon>
        <taxon>Gastropoda</taxon>
        <taxon>Heterobranchia</taxon>
        <taxon>Euthyneura</taxon>
        <taxon>Panpulmonata</taxon>
        <taxon>Sacoglossa</taxon>
        <taxon>Placobranchoidea</taxon>
        <taxon>Plakobranchidae</taxon>
        <taxon>Elysia</taxon>
    </lineage>
</organism>
<comment type="caution">
    <text evidence="15">The sequence shown here is derived from an EMBL/GenBank/DDBJ whole genome shotgun (WGS) entry which is preliminary data.</text>
</comment>
<gene>
    <name evidence="15" type="ORF">RRG08_060593</name>
</gene>
<evidence type="ECO:0000256" key="11">
    <source>
        <dbReference type="ARBA" id="ARBA00023180"/>
    </source>
</evidence>
<evidence type="ECO:0000313" key="16">
    <source>
        <dbReference type="Proteomes" id="UP001283361"/>
    </source>
</evidence>
<keyword evidence="6" id="KW-0735">Signal-anchor</keyword>
<evidence type="ECO:0000256" key="5">
    <source>
        <dbReference type="ARBA" id="ARBA00022734"/>
    </source>
</evidence>
<dbReference type="EMBL" id="JAWDGP010001539">
    <property type="protein sequence ID" value="KAK3790546.1"/>
    <property type="molecule type" value="Genomic_DNA"/>
</dbReference>
<keyword evidence="11" id="KW-0325">Glycoprotein</keyword>
<dbReference type="SMART" id="SM00458">
    <property type="entry name" value="RICIN"/>
    <property type="match status" value="1"/>
</dbReference>
<dbReference type="PROSITE" id="PS50231">
    <property type="entry name" value="RICIN_B_LECTIN"/>
    <property type="match status" value="1"/>
</dbReference>
<dbReference type="InterPro" id="IPR045885">
    <property type="entry name" value="GalNAc-T"/>
</dbReference>
<protein>
    <recommendedName>
        <fullName evidence="13">Polypeptide N-acetylgalactosaminyltransferase</fullName>
        <ecNumber evidence="13">2.4.1.-</ecNumber>
    </recommendedName>
    <alternativeName>
        <fullName evidence="13">Protein-UDP acetylgalactosaminyltransferase</fullName>
    </alternativeName>
</protein>
<dbReference type="Pfam" id="PF00535">
    <property type="entry name" value="Glycos_transf_2"/>
    <property type="match status" value="1"/>
</dbReference>
<dbReference type="GO" id="GO:0008593">
    <property type="term" value="P:regulation of Notch signaling pathway"/>
    <property type="evidence" value="ECO:0007669"/>
    <property type="project" value="TreeGrafter"/>
</dbReference>
<dbReference type="EC" id="2.4.1.-" evidence="13"/>
<dbReference type="InterPro" id="IPR035992">
    <property type="entry name" value="Ricin_B-like_lectins"/>
</dbReference>
<evidence type="ECO:0000256" key="7">
    <source>
        <dbReference type="ARBA" id="ARBA00022989"/>
    </source>
</evidence>
<dbReference type="AlphaFoldDB" id="A0AAE1E173"/>
<name>A0AAE1E173_9GAST</name>
<keyword evidence="5 13" id="KW-0430">Lectin</keyword>
<keyword evidence="16" id="KW-1185">Reference proteome</keyword>
<comment type="similarity">
    <text evidence="3 13">Belongs to the glycosyltransferase 2 family. GalNAc-T subfamily.</text>
</comment>
<evidence type="ECO:0000256" key="13">
    <source>
        <dbReference type="RuleBase" id="RU361242"/>
    </source>
</evidence>
<dbReference type="FunFam" id="3.90.550.10:FF:000053">
    <property type="entry name" value="Polypeptide N-acetylgalactosaminyltransferase"/>
    <property type="match status" value="1"/>
</dbReference>
<dbReference type="InterPro" id="IPR001173">
    <property type="entry name" value="Glyco_trans_2-like"/>
</dbReference>
<keyword evidence="8 13" id="KW-0333">Golgi apparatus</keyword>
<comment type="subcellular location">
    <subcellularLocation>
        <location evidence="2 13">Golgi apparatus membrane</location>
        <topology evidence="2 13">Single-pass type II membrane protein</topology>
    </subcellularLocation>
</comment>
<dbReference type="InterPro" id="IPR029044">
    <property type="entry name" value="Nucleotide-diphossugar_trans"/>
</dbReference>
<reference evidence="15" key="1">
    <citation type="journal article" date="2023" name="G3 (Bethesda)">
        <title>A reference genome for the long-term kleptoplast-retaining sea slug Elysia crispata morphotype clarki.</title>
        <authorList>
            <person name="Eastman K.E."/>
            <person name="Pendleton A.L."/>
            <person name="Shaikh M.A."/>
            <person name="Suttiyut T."/>
            <person name="Ogas R."/>
            <person name="Tomko P."/>
            <person name="Gavelis G."/>
            <person name="Widhalm J.R."/>
            <person name="Wisecaver J.H."/>
        </authorList>
    </citation>
    <scope>NUCLEOTIDE SEQUENCE</scope>
    <source>
        <strain evidence="15">ECLA1</strain>
    </source>
</reference>
<keyword evidence="13" id="KW-0328">Glycosyltransferase</keyword>
<dbReference type="Pfam" id="PF00652">
    <property type="entry name" value="Ricin_B_lectin"/>
    <property type="match status" value="1"/>
</dbReference>
<dbReference type="PANTHER" id="PTHR11675">
    <property type="entry name" value="N-ACETYLGALACTOSAMINYLTRANSFERASE"/>
    <property type="match status" value="1"/>
</dbReference>
<comment type="cofactor">
    <cofactor evidence="1 13">
        <name>Mn(2+)</name>
        <dbReference type="ChEBI" id="CHEBI:29035"/>
    </cofactor>
</comment>
<keyword evidence="7 13" id="KW-1133">Transmembrane helix</keyword>
<feature type="domain" description="Ricin B lectin" evidence="14">
    <location>
        <begin position="459"/>
        <end position="584"/>
    </location>
</feature>
<proteinExistence type="inferred from homology"/>
<evidence type="ECO:0000256" key="1">
    <source>
        <dbReference type="ARBA" id="ARBA00001936"/>
    </source>
</evidence>
<dbReference type="SUPFAM" id="SSF50370">
    <property type="entry name" value="Ricin B-like lectins"/>
    <property type="match status" value="1"/>
</dbReference>
<dbReference type="PANTHER" id="PTHR11675:SF63">
    <property type="entry name" value="POLYPEPTIDE N-ACETYLGALACTOSAMINYLTRANSFERASE"/>
    <property type="match status" value="1"/>
</dbReference>
<dbReference type="GO" id="GO:0030246">
    <property type="term" value="F:carbohydrate binding"/>
    <property type="evidence" value="ECO:0007669"/>
    <property type="project" value="UniProtKB-KW"/>
</dbReference>
<dbReference type="GO" id="GO:0005112">
    <property type="term" value="F:Notch binding"/>
    <property type="evidence" value="ECO:0007669"/>
    <property type="project" value="TreeGrafter"/>
</dbReference>
<dbReference type="InterPro" id="IPR000772">
    <property type="entry name" value="Ricin_B_lectin"/>
</dbReference>
<evidence type="ECO:0000256" key="2">
    <source>
        <dbReference type="ARBA" id="ARBA00004323"/>
    </source>
</evidence>
<sequence>MIRIKRSRVILALVIFGVSFWLMLYWNVSSVYARHRSQYFGLRKDVIDLALDMHTARDEDKEEAYSEAYLKRLGEIVTADDQRNYDSGFHSHAFNQMLSDKLSLKRPLPDVRLEKCKDKTYPEDLPTASVVICFYNEAKSTLLRTVNTVIERSPAYLIHEIILVDDYSDFDYLKDELPHYIQNNLPQVKLMRTSKRQGLIRARMVGAKEASGEVLLFLDSHCEVNKGWLEPLLFAVRNDPHTVSVPIIDIVNADTFFYEASGLVKGGFNWGMHYQWDPLTQDETKEVVKTVEPFKSPTMAGGLFAMNRLYFQTLGEYDSGMDVWGGENLELSFRIWQCGGQLVIVPCSRVGHIFRKRRPYGAPRHDTFTRNTLRMVHVWTDEYKKYYFHINPSAENVNYGNISERVYLREQLKCKSFKWYLENVYPEQLHKLPNLEKSKEDNLRPENLKSQYKTVTRAKGLLKHAGSGLCVESEKTEYDKRALLTLALCNNAERKQMWYETEQKDMRLANLLCMDRDSAAGPYARLMKCNGSKTQTWVWVKKETRSQLVNPTTSECLVTTGVEPGSFLTTGSCGDSLLMQFSFT</sequence>
<keyword evidence="10 13" id="KW-1015">Disulfide bond</keyword>
<keyword evidence="9 13" id="KW-0472">Membrane</keyword>
<dbReference type="GO" id="GO:0006493">
    <property type="term" value="P:protein O-linked glycosylation"/>
    <property type="evidence" value="ECO:0007669"/>
    <property type="project" value="TreeGrafter"/>
</dbReference>
<feature type="transmembrane region" description="Helical" evidence="13">
    <location>
        <begin position="9"/>
        <end position="28"/>
    </location>
</feature>
<accession>A0AAE1E173</accession>
<dbReference type="GO" id="GO:0000139">
    <property type="term" value="C:Golgi membrane"/>
    <property type="evidence" value="ECO:0007669"/>
    <property type="project" value="UniProtKB-SubCell"/>
</dbReference>
<dbReference type="GO" id="GO:0004653">
    <property type="term" value="F:polypeptide N-acetylgalactosaminyltransferase activity"/>
    <property type="evidence" value="ECO:0007669"/>
    <property type="project" value="TreeGrafter"/>
</dbReference>
<keyword evidence="4 13" id="KW-0812">Transmembrane</keyword>
<keyword evidence="13" id="KW-0808">Transferase</keyword>
<evidence type="ECO:0000256" key="12">
    <source>
        <dbReference type="ARBA" id="ARBA00023211"/>
    </source>
</evidence>
<evidence type="ECO:0000259" key="14">
    <source>
        <dbReference type="SMART" id="SM00458"/>
    </source>
</evidence>
<dbReference type="Gene3D" id="3.90.550.10">
    <property type="entry name" value="Spore Coat Polysaccharide Biosynthesis Protein SpsA, Chain A"/>
    <property type="match status" value="1"/>
</dbReference>
<comment type="pathway">
    <text evidence="13">Protein modification; protein glycosylation.</text>
</comment>
<evidence type="ECO:0000256" key="3">
    <source>
        <dbReference type="ARBA" id="ARBA00005680"/>
    </source>
</evidence>
<evidence type="ECO:0000256" key="4">
    <source>
        <dbReference type="ARBA" id="ARBA00022692"/>
    </source>
</evidence>
<dbReference type="CDD" id="cd02510">
    <property type="entry name" value="pp-GalNAc-T"/>
    <property type="match status" value="1"/>
</dbReference>
<evidence type="ECO:0000256" key="6">
    <source>
        <dbReference type="ARBA" id="ARBA00022968"/>
    </source>
</evidence>